<organism evidence="2 3">
    <name type="scientific">Subdoligranulum variabile</name>
    <dbReference type="NCBI Taxonomy" id="214851"/>
    <lineage>
        <taxon>Bacteria</taxon>
        <taxon>Bacillati</taxon>
        <taxon>Bacillota</taxon>
        <taxon>Clostridia</taxon>
        <taxon>Eubacteriales</taxon>
        <taxon>Oscillospiraceae</taxon>
        <taxon>Subdoligranulum</taxon>
    </lineage>
</organism>
<proteinExistence type="predicted"/>
<evidence type="ECO:0000313" key="3">
    <source>
        <dbReference type="Proteomes" id="UP000782880"/>
    </source>
</evidence>
<dbReference type="Pfam" id="PF07602">
    <property type="entry name" value="DUF1565"/>
    <property type="match status" value="1"/>
</dbReference>
<protein>
    <submittedName>
        <fullName evidence="2">DUF1565 domain-containing protein</fullName>
    </submittedName>
</protein>
<sequence length="159" mass="16925">MLLLAVCCAAARADEIVVQPGGTASLTEAVAKARPGDIIHLAAGVYTQETETYPIVIDKPLTLIGEEGAVLESPPFTPLLNVTAPDVTVENIDFHLLRYGIVGMADWLSVKECSFLLYDDEYRVTSCGIWLVGAKNARLTGNRFTGCGVCLAGPPITES</sequence>
<dbReference type="SUPFAM" id="SSF51126">
    <property type="entry name" value="Pectin lyase-like"/>
    <property type="match status" value="1"/>
</dbReference>
<dbReference type="AlphaFoldDB" id="A0A921ILU7"/>
<reference evidence="2" key="2">
    <citation type="submission" date="2021-09" db="EMBL/GenBank/DDBJ databases">
        <authorList>
            <person name="Gilroy R."/>
        </authorList>
    </citation>
    <scope>NUCLEOTIDE SEQUENCE</scope>
    <source>
        <strain evidence="2">ChiBcec21-2208</strain>
    </source>
</reference>
<dbReference type="InterPro" id="IPR011459">
    <property type="entry name" value="DUF1565"/>
</dbReference>
<accession>A0A921ILU7</accession>
<evidence type="ECO:0000259" key="1">
    <source>
        <dbReference type="Pfam" id="PF07602"/>
    </source>
</evidence>
<dbReference type="InterPro" id="IPR012334">
    <property type="entry name" value="Pectin_lyas_fold"/>
</dbReference>
<feature type="domain" description="DUF1565" evidence="1">
    <location>
        <begin position="25"/>
        <end position="67"/>
    </location>
</feature>
<dbReference type="EMBL" id="DYVE01000298">
    <property type="protein sequence ID" value="HJG29267.1"/>
    <property type="molecule type" value="Genomic_DNA"/>
</dbReference>
<name>A0A921ILU7_9FIRM</name>
<dbReference type="InterPro" id="IPR011050">
    <property type="entry name" value="Pectin_lyase_fold/virulence"/>
</dbReference>
<dbReference type="Proteomes" id="UP000782880">
    <property type="component" value="Unassembled WGS sequence"/>
</dbReference>
<gene>
    <name evidence="2" type="ORF">K8V20_11565</name>
</gene>
<dbReference type="Gene3D" id="2.160.20.10">
    <property type="entry name" value="Single-stranded right-handed beta-helix, Pectin lyase-like"/>
    <property type="match status" value="1"/>
</dbReference>
<comment type="caution">
    <text evidence="2">The sequence shown here is derived from an EMBL/GenBank/DDBJ whole genome shotgun (WGS) entry which is preliminary data.</text>
</comment>
<reference evidence="2" key="1">
    <citation type="journal article" date="2021" name="PeerJ">
        <title>Extensive microbial diversity within the chicken gut microbiome revealed by metagenomics and culture.</title>
        <authorList>
            <person name="Gilroy R."/>
            <person name="Ravi A."/>
            <person name="Getino M."/>
            <person name="Pursley I."/>
            <person name="Horton D.L."/>
            <person name="Alikhan N.F."/>
            <person name="Baker D."/>
            <person name="Gharbi K."/>
            <person name="Hall N."/>
            <person name="Watson M."/>
            <person name="Adriaenssens E.M."/>
            <person name="Foster-Nyarko E."/>
            <person name="Jarju S."/>
            <person name="Secka A."/>
            <person name="Antonio M."/>
            <person name="Oren A."/>
            <person name="Chaudhuri R.R."/>
            <person name="La Ragione R."/>
            <person name="Hildebrand F."/>
            <person name="Pallen M.J."/>
        </authorList>
    </citation>
    <scope>NUCLEOTIDE SEQUENCE</scope>
    <source>
        <strain evidence="2">ChiBcec21-2208</strain>
    </source>
</reference>
<evidence type="ECO:0000313" key="2">
    <source>
        <dbReference type="EMBL" id="HJG29267.1"/>
    </source>
</evidence>
<feature type="non-terminal residue" evidence="2">
    <location>
        <position position="159"/>
    </location>
</feature>